<reference evidence="3 4" key="1">
    <citation type="submission" date="2019-03" db="EMBL/GenBank/DDBJ databases">
        <title>The genome sequence of a newly discovered highly antifungal drug resistant Aspergillus species, Aspergillus tanneri NIH 1004.</title>
        <authorList>
            <person name="Mounaud S."/>
            <person name="Singh I."/>
            <person name="Joardar V."/>
            <person name="Pakala S."/>
            <person name="Pakala S."/>
            <person name="Venepally P."/>
            <person name="Hoover J."/>
            <person name="Nierman W."/>
            <person name="Chung J."/>
            <person name="Losada L."/>
        </authorList>
    </citation>
    <scope>NUCLEOTIDE SEQUENCE [LARGE SCALE GENOMIC DNA]</scope>
    <source>
        <strain evidence="3 4">NIH1004</strain>
    </source>
</reference>
<dbReference type="AlphaFoldDB" id="A0A4S3JIS0"/>
<dbReference type="InterPro" id="IPR002347">
    <property type="entry name" value="SDR_fam"/>
</dbReference>
<dbReference type="Proteomes" id="UP000308092">
    <property type="component" value="Unassembled WGS sequence"/>
</dbReference>
<dbReference type="GO" id="GO:0016616">
    <property type="term" value="F:oxidoreductase activity, acting on the CH-OH group of donors, NAD or NADP as acceptor"/>
    <property type="evidence" value="ECO:0007669"/>
    <property type="project" value="TreeGrafter"/>
</dbReference>
<dbReference type="Gene3D" id="3.40.50.720">
    <property type="entry name" value="NAD(P)-binding Rossmann-like Domain"/>
    <property type="match status" value="1"/>
</dbReference>
<dbReference type="Pfam" id="PF00106">
    <property type="entry name" value="adh_short"/>
    <property type="match status" value="1"/>
</dbReference>
<dbReference type="SUPFAM" id="SSF51735">
    <property type="entry name" value="NAD(P)-binding Rossmann-fold domains"/>
    <property type="match status" value="1"/>
</dbReference>
<comment type="caution">
    <text evidence="3">The sequence shown here is derived from an EMBL/GenBank/DDBJ whole genome shotgun (WGS) entry which is preliminary data.</text>
</comment>
<evidence type="ECO:0000313" key="3">
    <source>
        <dbReference type="EMBL" id="THC95170.1"/>
    </source>
</evidence>
<dbReference type="STRING" id="1220188.A0A4S3JIS0"/>
<proteinExistence type="inferred from homology"/>
<dbReference type="PANTHER" id="PTHR24322:SF736">
    <property type="entry name" value="RETINOL DEHYDROGENASE 10"/>
    <property type="match status" value="1"/>
</dbReference>
<dbReference type="InterPro" id="IPR036291">
    <property type="entry name" value="NAD(P)-bd_dom_sf"/>
</dbReference>
<dbReference type="EMBL" id="SOSA01000169">
    <property type="protein sequence ID" value="THC95170.1"/>
    <property type="molecule type" value="Genomic_DNA"/>
</dbReference>
<dbReference type="VEuPathDB" id="FungiDB:EYZ11_005329"/>
<gene>
    <name evidence="3" type="ORF">EYZ11_005329</name>
</gene>
<protein>
    <submittedName>
        <fullName evidence="3">Uncharacterized protein</fullName>
    </submittedName>
</protein>
<keyword evidence="4" id="KW-1185">Reference proteome</keyword>
<comment type="similarity">
    <text evidence="1">Belongs to the short-chain dehydrogenases/reductases (SDR) family.</text>
</comment>
<name>A0A4S3JIS0_9EURO</name>
<dbReference type="PANTHER" id="PTHR24322">
    <property type="entry name" value="PKSB"/>
    <property type="match status" value="1"/>
</dbReference>
<organism evidence="3 4">
    <name type="scientific">Aspergillus tanneri</name>
    <dbReference type="NCBI Taxonomy" id="1220188"/>
    <lineage>
        <taxon>Eukaryota</taxon>
        <taxon>Fungi</taxon>
        <taxon>Dikarya</taxon>
        <taxon>Ascomycota</taxon>
        <taxon>Pezizomycotina</taxon>
        <taxon>Eurotiomycetes</taxon>
        <taxon>Eurotiomycetidae</taxon>
        <taxon>Eurotiales</taxon>
        <taxon>Aspergillaceae</taxon>
        <taxon>Aspergillus</taxon>
        <taxon>Aspergillus subgen. Circumdati</taxon>
    </lineage>
</organism>
<accession>A0A4S3JIS0</accession>
<keyword evidence="2" id="KW-0560">Oxidoreductase</keyword>
<evidence type="ECO:0000256" key="2">
    <source>
        <dbReference type="ARBA" id="ARBA00023002"/>
    </source>
</evidence>
<sequence length="243" mass="27230">MTSWLFTQLPQPLQDVLQLQSVQHGVIALLVVLLAKVINSRLNQLKQNNRLPSRPWDSHKELVLLTGGCSGIGKQMMQDLARLNVKTIILDIKEPSFQLHRTLVKEIASRIRNDQGHPTILINNAGVAFDETILDKPEEQIRLTMEVNILSHFWTVKEFLPDMIKKDHGHVITVSSMASFVGLAELADYSCSNVVHPFWVRTPMTDDIDETGKHFGLSVLRPEDVSGAVIKQIVSQNSGADWG</sequence>
<evidence type="ECO:0000313" key="4">
    <source>
        <dbReference type="Proteomes" id="UP000308092"/>
    </source>
</evidence>
<dbReference type="PRINTS" id="PR00081">
    <property type="entry name" value="GDHRDH"/>
</dbReference>
<evidence type="ECO:0000256" key="1">
    <source>
        <dbReference type="ARBA" id="ARBA00006484"/>
    </source>
</evidence>